<dbReference type="InterPro" id="IPR001320">
    <property type="entry name" value="Iontro_rcpt_C"/>
</dbReference>
<dbReference type="Pfam" id="PF01094">
    <property type="entry name" value="ANF_receptor"/>
    <property type="match status" value="1"/>
</dbReference>
<evidence type="ECO:0000256" key="6">
    <source>
        <dbReference type="ARBA" id="ARBA00023136"/>
    </source>
</evidence>
<keyword evidence="6 12" id="KW-0472">Membrane</keyword>
<comment type="caution">
    <text evidence="14">The sequence shown here is derived from an EMBL/GenBank/DDBJ whole genome shotgun (WGS) entry which is preliminary data.</text>
</comment>
<feature type="transmembrane region" description="Helical" evidence="12">
    <location>
        <begin position="689"/>
        <end position="712"/>
    </location>
</feature>
<evidence type="ECO:0000313" key="15">
    <source>
        <dbReference type="Proteomes" id="UP001396334"/>
    </source>
</evidence>
<keyword evidence="3 12" id="KW-0812">Transmembrane</keyword>
<dbReference type="Gene3D" id="3.40.50.2300">
    <property type="match status" value="2"/>
</dbReference>
<keyword evidence="4 12" id="KW-1133">Transmembrane helix</keyword>
<dbReference type="PANTHER" id="PTHR34836">
    <property type="entry name" value="OS06G0188250 PROTEIN"/>
    <property type="match status" value="1"/>
</dbReference>
<dbReference type="Proteomes" id="UP001396334">
    <property type="component" value="Unassembled WGS sequence"/>
</dbReference>
<dbReference type="EMBL" id="JBBPBN010000056">
    <property type="protein sequence ID" value="KAK8989445.1"/>
    <property type="molecule type" value="Genomic_DNA"/>
</dbReference>
<evidence type="ECO:0000259" key="13">
    <source>
        <dbReference type="SMART" id="SM00079"/>
    </source>
</evidence>
<evidence type="ECO:0000256" key="9">
    <source>
        <dbReference type="ARBA" id="ARBA00023286"/>
    </source>
</evidence>
<evidence type="ECO:0000256" key="5">
    <source>
        <dbReference type="ARBA" id="ARBA00023065"/>
    </source>
</evidence>
<evidence type="ECO:0000313" key="14">
    <source>
        <dbReference type="EMBL" id="KAK8989445.1"/>
    </source>
</evidence>
<keyword evidence="9" id="KW-1071">Ligand-gated ion channel</keyword>
<evidence type="ECO:0000256" key="2">
    <source>
        <dbReference type="ARBA" id="ARBA00022448"/>
    </source>
</evidence>
<name>A0ABR2PMN5_9ROSI</name>
<comment type="subcellular location">
    <subcellularLocation>
        <location evidence="1">Membrane</location>
        <topology evidence="1">Multi-pass membrane protein</topology>
    </subcellularLocation>
</comment>
<feature type="compositionally biased region" description="Polar residues" evidence="11">
    <location>
        <begin position="798"/>
        <end position="813"/>
    </location>
</feature>
<dbReference type="PANTHER" id="PTHR34836:SF9">
    <property type="entry name" value="RECEPTOR LIGAND BINDING REGION DOMAIN-CONTAINING PROTEIN"/>
    <property type="match status" value="1"/>
</dbReference>
<keyword evidence="10" id="KW-0407">Ion channel</keyword>
<dbReference type="SMART" id="SM00079">
    <property type="entry name" value="PBPe"/>
    <property type="match status" value="1"/>
</dbReference>
<dbReference type="SUPFAM" id="SSF53850">
    <property type="entry name" value="Periplasmic binding protein-like II"/>
    <property type="match status" value="1"/>
</dbReference>
<protein>
    <recommendedName>
        <fullName evidence="13">Ionotropic glutamate receptor C-terminal domain-containing protein</fullName>
    </recommendedName>
</protein>
<dbReference type="CDD" id="cd19990">
    <property type="entry name" value="PBP1_GABAb_receptor_plant"/>
    <property type="match status" value="1"/>
</dbReference>
<evidence type="ECO:0000256" key="8">
    <source>
        <dbReference type="ARBA" id="ARBA00023180"/>
    </source>
</evidence>
<evidence type="ECO:0000256" key="7">
    <source>
        <dbReference type="ARBA" id="ARBA00023170"/>
    </source>
</evidence>
<evidence type="ECO:0000256" key="3">
    <source>
        <dbReference type="ARBA" id="ARBA00022692"/>
    </source>
</evidence>
<dbReference type="Gene3D" id="3.40.190.10">
    <property type="entry name" value="Periplasmic binding protein-like II"/>
    <property type="match status" value="2"/>
</dbReference>
<organism evidence="14 15">
    <name type="scientific">Hibiscus sabdariffa</name>
    <name type="common">roselle</name>
    <dbReference type="NCBI Taxonomy" id="183260"/>
    <lineage>
        <taxon>Eukaryota</taxon>
        <taxon>Viridiplantae</taxon>
        <taxon>Streptophyta</taxon>
        <taxon>Embryophyta</taxon>
        <taxon>Tracheophyta</taxon>
        <taxon>Spermatophyta</taxon>
        <taxon>Magnoliopsida</taxon>
        <taxon>eudicotyledons</taxon>
        <taxon>Gunneridae</taxon>
        <taxon>Pentapetalae</taxon>
        <taxon>rosids</taxon>
        <taxon>malvids</taxon>
        <taxon>Malvales</taxon>
        <taxon>Malvaceae</taxon>
        <taxon>Malvoideae</taxon>
        <taxon>Hibiscus</taxon>
    </lineage>
</organism>
<dbReference type="InterPro" id="IPR015683">
    <property type="entry name" value="Ionotropic_Glu_rcpt"/>
</dbReference>
<reference evidence="14 15" key="1">
    <citation type="journal article" date="2024" name="G3 (Bethesda)">
        <title>Genome assembly of Hibiscus sabdariffa L. provides insights into metabolisms of medicinal natural products.</title>
        <authorList>
            <person name="Kim T."/>
        </authorList>
    </citation>
    <scope>NUCLEOTIDE SEQUENCE [LARGE SCALE GENOMIC DNA]</scope>
    <source>
        <strain evidence="14">TK-2024</strain>
        <tissue evidence="14">Old leaves</tissue>
    </source>
</reference>
<dbReference type="InterPro" id="IPR044440">
    <property type="entry name" value="GABAb_receptor_plant_PBP1"/>
</dbReference>
<evidence type="ECO:0000256" key="1">
    <source>
        <dbReference type="ARBA" id="ARBA00004141"/>
    </source>
</evidence>
<keyword evidence="7" id="KW-0675">Receptor</keyword>
<proteinExistence type="predicted"/>
<dbReference type="InterPro" id="IPR001828">
    <property type="entry name" value="ANF_lig-bd_rcpt"/>
</dbReference>
<feature type="domain" description="Ionotropic glutamate receptor C-terminal" evidence="13">
    <location>
        <begin position="471"/>
        <end position="667"/>
    </location>
</feature>
<dbReference type="InterPro" id="IPR028082">
    <property type="entry name" value="Peripla_BP_I"/>
</dbReference>
<feature type="region of interest" description="Disordered" evidence="11">
    <location>
        <begin position="794"/>
        <end position="813"/>
    </location>
</feature>
<evidence type="ECO:0000256" key="4">
    <source>
        <dbReference type="ARBA" id="ARBA00022989"/>
    </source>
</evidence>
<accession>A0ABR2PMN5</accession>
<gene>
    <name evidence="14" type="ORF">V6N11_063870</name>
</gene>
<evidence type="ECO:0000256" key="11">
    <source>
        <dbReference type="SAM" id="MobiDB-lite"/>
    </source>
</evidence>
<dbReference type="SUPFAM" id="SSF53822">
    <property type="entry name" value="Periplasmic binding protein-like I"/>
    <property type="match status" value="1"/>
</dbReference>
<sequence>MAMEIAVSNFNNKSNNHRLYLNIKSHGKYPMLDATAVCSCGDETGNYNKVTNIGAIIDSDSRIGREEKTALEVAVQSFNNGVSDNHKLSLYIQNSKRDPLLAATAAEKLIKEKQVQVIVGLETWEEAALVADIGSRARVPVLTFSAPAITPPLAASRWPYLATMANGDYQQMKCIAAMVNSFNWKRVIVIYEDNAFGGDSGKLSLLSEALRDVGSEIEYRLVLPPFSSLSNPGKLVQEELMKLLNNQSRVFIVLQASSTMTIHLFEKAKKIGLMGTDSAWIVTDTVSSYLDSFNSSVISSMEGTLGIKAYYSEDTNLYKTFYPRFRTTFRHENPEEDNFQPSINALRAYDSIGIIKQAMERLSGEENNPNALLKNILSTNFAGLSGGIRFEQGRLSHDPILRIVNVVGKRYKELDFWLPGTGFSRSIVKQNGTGHVDDDITADLTGTVTWPGDSKVVPKGWAMPTNTNPMIIGVPARTAFEKFVKVEDGKYPGTKKYDGFCIELFYEVLGVLGYDLPYRFDPHNGTYDELVHKVYNKRLEPNVTDIEWLKRANVKIGCDGDSFVRTYLEEVLDFKSYNIENVSNEYSYEGEFKSNHIAAAFLEQPYGKVFLSHYCKKFTTSTPTHTFGGLGFVFQKGSPIARDFSKAILKLSEDGTLKLLEEKWFAPSPECSANLTDSRKTDSLSIHSFWGLFVISGATSTVCLLLFVAHLLKKYWHHHEENHVGDSSPVDDSVWIKAVRVAKYLYNGEVRVLPGEVSAAPRALDIEEWGSSKRVHDQSPVPINMENLEVRSHAEAQSEMQLQPAGSHSTNNI</sequence>
<keyword evidence="8" id="KW-0325">Glycoprotein</keyword>
<keyword evidence="5" id="KW-0406">Ion transport</keyword>
<evidence type="ECO:0000256" key="10">
    <source>
        <dbReference type="ARBA" id="ARBA00023303"/>
    </source>
</evidence>
<keyword evidence="2" id="KW-0813">Transport</keyword>
<keyword evidence="15" id="KW-1185">Reference proteome</keyword>
<evidence type="ECO:0000256" key="12">
    <source>
        <dbReference type="SAM" id="Phobius"/>
    </source>
</evidence>